<dbReference type="EMBL" id="VTPS01000005">
    <property type="protein sequence ID" value="TZE82586.1"/>
    <property type="molecule type" value="Genomic_DNA"/>
</dbReference>
<dbReference type="RefSeq" id="WP_149544825.1">
    <property type="nucleotide sequence ID" value="NZ_VTPS01000005.1"/>
</dbReference>
<dbReference type="NCBIfam" id="TIGR00268">
    <property type="entry name" value="ATP-dependent sacrificial sulfur transferase LarE"/>
    <property type="match status" value="1"/>
</dbReference>
<name>A0A5D8QFI4_9THEO</name>
<feature type="active site" description="Nucleophile and sulfur donor" evidence="1">
    <location>
        <position position="173"/>
    </location>
</feature>
<protein>
    <submittedName>
        <fullName evidence="3">ATP-dependent sacrificial sulfur transferase LarE</fullName>
    </submittedName>
</protein>
<dbReference type="PANTHER" id="PTHR43169">
    <property type="entry name" value="EXSB FAMILY PROTEIN"/>
    <property type="match status" value="1"/>
</dbReference>
<dbReference type="Gene3D" id="3.40.50.620">
    <property type="entry name" value="HUPs"/>
    <property type="match status" value="1"/>
</dbReference>
<keyword evidence="3" id="KW-0808">Transferase</keyword>
<feature type="domain" description="NAD/GMP synthase" evidence="2">
    <location>
        <begin position="16"/>
        <end position="76"/>
    </location>
</feature>
<dbReference type="InterPro" id="IPR022310">
    <property type="entry name" value="NAD/GMP_synthase"/>
</dbReference>
<dbReference type="InterPro" id="IPR052188">
    <property type="entry name" value="Ni-pincer_cofactor_biosynth"/>
</dbReference>
<dbReference type="InterPro" id="IPR014729">
    <property type="entry name" value="Rossmann-like_a/b/a_fold"/>
</dbReference>
<organism evidence="3 4">
    <name type="scientific">Calorimonas adulescens</name>
    <dbReference type="NCBI Taxonomy" id="2606906"/>
    <lineage>
        <taxon>Bacteria</taxon>
        <taxon>Bacillati</taxon>
        <taxon>Bacillota</taxon>
        <taxon>Clostridia</taxon>
        <taxon>Thermoanaerobacterales</taxon>
        <taxon>Thermoanaerobacteraceae</taxon>
        <taxon>Calorimonas</taxon>
    </lineage>
</organism>
<reference evidence="3 4" key="1">
    <citation type="submission" date="2019-08" db="EMBL/GenBank/DDBJ databases">
        <title>Calorimonas adulescens gen. nov., sp. nov., an anaerobic thermophilic bacterium from Sakhalin hot spring.</title>
        <authorList>
            <person name="Khomyakova M.A."/>
            <person name="Merkel A.Y."/>
            <person name="Novikov A."/>
            <person name="Bonch-Osmolovskaya E.A."/>
            <person name="Slobodkin A.I."/>
        </authorList>
    </citation>
    <scope>NUCLEOTIDE SEQUENCE [LARGE SCALE GENOMIC DNA]</scope>
    <source>
        <strain evidence="3 4">A05MB</strain>
    </source>
</reference>
<evidence type="ECO:0000313" key="3">
    <source>
        <dbReference type="EMBL" id="TZE82586.1"/>
    </source>
</evidence>
<dbReference type="GO" id="GO:0016783">
    <property type="term" value="F:sulfurtransferase activity"/>
    <property type="evidence" value="ECO:0007669"/>
    <property type="project" value="InterPro"/>
</dbReference>
<dbReference type="SUPFAM" id="SSF52402">
    <property type="entry name" value="Adenine nucleotide alpha hydrolases-like"/>
    <property type="match status" value="1"/>
</dbReference>
<evidence type="ECO:0000313" key="4">
    <source>
        <dbReference type="Proteomes" id="UP000322976"/>
    </source>
</evidence>
<dbReference type="AlphaFoldDB" id="A0A5D8QFI4"/>
<proteinExistence type="predicted"/>
<gene>
    <name evidence="3" type="primary">larE</name>
    <name evidence="3" type="ORF">FWJ32_04725</name>
</gene>
<dbReference type="PANTHER" id="PTHR43169:SF2">
    <property type="entry name" value="NAD_GMP SYNTHASE DOMAIN-CONTAINING PROTEIN"/>
    <property type="match status" value="1"/>
</dbReference>
<accession>A0A5D8QFI4</accession>
<dbReference type="Pfam" id="PF02540">
    <property type="entry name" value="NAD_synthase"/>
    <property type="match status" value="1"/>
</dbReference>
<dbReference type="CDD" id="cd01990">
    <property type="entry name" value="LarE-like"/>
    <property type="match status" value="1"/>
</dbReference>
<evidence type="ECO:0000259" key="2">
    <source>
        <dbReference type="Pfam" id="PF02540"/>
    </source>
</evidence>
<dbReference type="Proteomes" id="UP000322976">
    <property type="component" value="Unassembled WGS sequence"/>
</dbReference>
<keyword evidence="4" id="KW-1185">Reference proteome</keyword>
<dbReference type="PIRSF" id="PIRSF006661">
    <property type="entry name" value="PP-lp_UCP006661"/>
    <property type="match status" value="1"/>
</dbReference>
<sequence>MSEKYNKLLEYLKSLDSVLIAFSGGVDSTLLAKASYDALGDRALAVTAVSSTYPEREREEARKYAGEIGIRHIFIESEELKIEGFAKNPVNRCYYCKRELFSKLKSIADSEGIKFILDGTNADDLSDYRPGRKAAEEMGVVSPFLELGLTKQDIRNISRELDLPTWDKPAYACLSSRFPYGEEITSEKLKRVEKAEDYLLSLGFKGFRVRNHGDMARIELDPQDISRLFDEDLRLKIVERLKEIGYRYVALDLQGYRRGSMNEVL</sequence>
<evidence type="ECO:0000256" key="1">
    <source>
        <dbReference type="PIRSR" id="PIRSR006661-1"/>
    </source>
</evidence>
<dbReference type="GO" id="GO:0006163">
    <property type="term" value="P:purine nucleotide metabolic process"/>
    <property type="evidence" value="ECO:0007669"/>
    <property type="project" value="UniProtKB-ARBA"/>
</dbReference>
<comment type="caution">
    <text evidence="3">The sequence shown here is derived from an EMBL/GenBank/DDBJ whole genome shotgun (WGS) entry which is preliminary data.</text>
</comment>
<dbReference type="InterPro" id="IPR005232">
    <property type="entry name" value="LarE"/>
</dbReference>